<dbReference type="CDD" id="cd05016">
    <property type="entry name" value="SIS_PGI_2"/>
    <property type="match status" value="1"/>
</dbReference>
<dbReference type="SUPFAM" id="SSF53697">
    <property type="entry name" value="SIS domain"/>
    <property type="match status" value="1"/>
</dbReference>
<evidence type="ECO:0000256" key="6">
    <source>
        <dbReference type="ARBA" id="ARBA00029321"/>
    </source>
</evidence>
<feature type="active site" evidence="7">
    <location>
        <position position="513"/>
    </location>
</feature>
<evidence type="ECO:0000256" key="5">
    <source>
        <dbReference type="ARBA" id="ARBA00023235"/>
    </source>
</evidence>
<comment type="function">
    <text evidence="7">Catalyzes the reversible isomerization of glucose-6-phosphate to fructose-6-phosphate.</text>
</comment>
<dbReference type="PRINTS" id="PR00662">
    <property type="entry name" value="G6PISOMERASE"/>
</dbReference>
<feature type="active site" description="Proton donor" evidence="7">
    <location>
        <position position="354"/>
    </location>
</feature>
<dbReference type="Gene3D" id="1.10.1390.10">
    <property type="match status" value="1"/>
</dbReference>
<dbReference type="InterPro" id="IPR001672">
    <property type="entry name" value="G6P_Isomerase"/>
</dbReference>
<dbReference type="PROSITE" id="PS00174">
    <property type="entry name" value="P_GLUCOSE_ISOMERASE_2"/>
    <property type="match status" value="1"/>
</dbReference>
<dbReference type="InterPro" id="IPR023096">
    <property type="entry name" value="G6P_Isomerase_C"/>
</dbReference>
<name>A0ABY6N1B8_9ALTE</name>
<dbReference type="InterPro" id="IPR018189">
    <property type="entry name" value="Phosphoglucose_isomerase_CS"/>
</dbReference>
<dbReference type="RefSeq" id="WP_265047362.1">
    <property type="nucleotide sequence ID" value="NZ_CP100390.1"/>
</dbReference>
<gene>
    <name evidence="7 9" type="primary">pgi</name>
    <name evidence="9" type="ORF">NKI27_17805</name>
</gene>
<dbReference type="NCBIfam" id="NF001211">
    <property type="entry name" value="PRK00179.1"/>
    <property type="match status" value="1"/>
</dbReference>
<keyword evidence="5 7" id="KW-0413">Isomerase</keyword>
<dbReference type="EC" id="5.3.1.9" evidence="7"/>
<evidence type="ECO:0000256" key="7">
    <source>
        <dbReference type="HAMAP-Rule" id="MF_00473"/>
    </source>
</evidence>
<accession>A0ABY6N1B8</accession>
<keyword evidence="4 7" id="KW-0324">Glycolysis</keyword>
<comment type="similarity">
    <text evidence="2 7 8">Belongs to the GPI family.</text>
</comment>
<dbReference type="InterPro" id="IPR046348">
    <property type="entry name" value="SIS_dom_sf"/>
</dbReference>
<keyword evidence="3 7" id="KW-0312">Gluconeogenesis</keyword>
<comment type="subcellular location">
    <subcellularLocation>
        <location evidence="7">Cytoplasm</location>
    </subcellularLocation>
</comment>
<protein>
    <recommendedName>
        <fullName evidence="7">Glucose-6-phosphate isomerase</fullName>
        <shortName evidence="7">GPI</shortName>
        <ecNumber evidence="7">5.3.1.9</ecNumber>
    </recommendedName>
    <alternativeName>
        <fullName evidence="7">Phosphoglucose isomerase</fullName>
        <shortName evidence="7">PGI</shortName>
    </alternativeName>
    <alternativeName>
        <fullName evidence="7">Phosphohexose isomerase</fullName>
        <shortName evidence="7">PHI</shortName>
    </alternativeName>
</protein>
<comment type="catalytic activity">
    <reaction evidence="6 7 8">
        <text>alpha-D-glucose 6-phosphate = beta-D-fructose 6-phosphate</text>
        <dbReference type="Rhea" id="RHEA:11816"/>
        <dbReference type="ChEBI" id="CHEBI:57634"/>
        <dbReference type="ChEBI" id="CHEBI:58225"/>
        <dbReference type="EC" id="5.3.1.9"/>
    </reaction>
</comment>
<feature type="active site" evidence="7">
    <location>
        <position position="385"/>
    </location>
</feature>
<dbReference type="HAMAP" id="MF_00473">
    <property type="entry name" value="G6P_isomerase"/>
    <property type="match status" value="1"/>
</dbReference>
<dbReference type="PANTHER" id="PTHR11469:SF1">
    <property type="entry name" value="GLUCOSE-6-PHOSPHATE ISOMERASE"/>
    <property type="match status" value="1"/>
</dbReference>
<sequence length="550" mass="61062">MKPTLTDLPSWSALEAHAKHIIPLHMRDMFANDPERFKRFFTEAAGIKLDYSKNRISAETKSLLVNLAREANLPEKIEAMFQGKAINTTEKRPALHIALRNLANDPIEVDGKDIMPDVRDALQQMDQFVWRIHSAQWRGFSNKPFTDIISIGIGGSFLGPKLVSASLKPYWNNTLNCHYVANIDGSHITEVLKHVNPETTLFIIQSKSFGTQETLENTKVARSWFLRNGGNLETIAKHFVAVTANTQSAIEFGIQEENIFPMWDWVGGRYSLWSAIGLPIALTIGMDGFKALLSGAHAMDNHFRTAPLEENLPVIQGLLGIWYGNFLGADSHAILPYDHYLRGLPAHIQQLDMESNGKSVDLDGDETDYTTGPIIWGGAGANGQHAYHQLLHQGTRLSPADFIIPLQSHNPVATHHAILFANCLSQTQALMQGKTEQEAKQELLDKGLSHEDANTLAPHKVIAGNKPSNTILFDKATPRTVGALIAMYEHKVYVQGAIWNINSFDQWGVELGKQLGNEILHKLLDEPSNKQLDASTEGLIDLYSTYGTSI</sequence>
<dbReference type="PROSITE" id="PS00765">
    <property type="entry name" value="P_GLUCOSE_ISOMERASE_1"/>
    <property type="match status" value="1"/>
</dbReference>
<evidence type="ECO:0000256" key="8">
    <source>
        <dbReference type="RuleBase" id="RU000612"/>
    </source>
</evidence>
<proteinExistence type="inferred from homology"/>
<evidence type="ECO:0000313" key="9">
    <source>
        <dbReference type="EMBL" id="UZE95879.1"/>
    </source>
</evidence>
<dbReference type="InterPro" id="IPR035482">
    <property type="entry name" value="SIS_PGI_2"/>
</dbReference>
<dbReference type="Pfam" id="PF00342">
    <property type="entry name" value="PGI"/>
    <property type="match status" value="1"/>
</dbReference>
<dbReference type="CDD" id="cd05015">
    <property type="entry name" value="SIS_PGI_1"/>
    <property type="match status" value="1"/>
</dbReference>
<comment type="pathway">
    <text evidence="7">Carbohydrate biosynthesis; gluconeogenesis.</text>
</comment>
<evidence type="ECO:0000256" key="1">
    <source>
        <dbReference type="ARBA" id="ARBA00004926"/>
    </source>
</evidence>
<keyword evidence="7" id="KW-0963">Cytoplasm</keyword>
<dbReference type="PANTHER" id="PTHR11469">
    <property type="entry name" value="GLUCOSE-6-PHOSPHATE ISOMERASE"/>
    <property type="match status" value="1"/>
</dbReference>
<keyword evidence="10" id="KW-1185">Reference proteome</keyword>
<evidence type="ECO:0000256" key="2">
    <source>
        <dbReference type="ARBA" id="ARBA00006604"/>
    </source>
</evidence>
<dbReference type="EMBL" id="CP100390">
    <property type="protein sequence ID" value="UZE95879.1"/>
    <property type="molecule type" value="Genomic_DNA"/>
</dbReference>
<comment type="pathway">
    <text evidence="1 7 8">Carbohydrate degradation; glycolysis; D-glyceraldehyde 3-phosphate and glycerone phosphate from D-glucose: step 2/4.</text>
</comment>
<dbReference type="PROSITE" id="PS51463">
    <property type="entry name" value="P_GLUCOSE_ISOMERASE_3"/>
    <property type="match status" value="1"/>
</dbReference>
<dbReference type="GO" id="GO:0004347">
    <property type="term" value="F:glucose-6-phosphate isomerase activity"/>
    <property type="evidence" value="ECO:0007669"/>
    <property type="project" value="UniProtKB-EC"/>
</dbReference>
<dbReference type="InterPro" id="IPR035476">
    <property type="entry name" value="SIS_PGI_1"/>
</dbReference>
<evidence type="ECO:0000256" key="4">
    <source>
        <dbReference type="ARBA" id="ARBA00023152"/>
    </source>
</evidence>
<evidence type="ECO:0000256" key="3">
    <source>
        <dbReference type="ARBA" id="ARBA00022432"/>
    </source>
</evidence>
<dbReference type="Proteomes" id="UP001163739">
    <property type="component" value="Chromosome"/>
</dbReference>
<organism evidence="9 10">
    <name type="scientific">Alkalimarinus alittae</name>
    <dbReference type="NCBI Taxonomy" id="2961619"/>
    <lineage>
        <taxon>Bacteria</taxon>
        <taxon>Pseudomonadati</taxon>
        <taxon>Pseudomonadota</taxon>
        <taxon>Gammaproteobacteria</taxon>
        <taxon>Alteromonadales</taxon>
        <taxon>Alteromonadaceae</taxon>
        <taxon>Alkalimarinus</taxon>
    </lineage>
</organism>
<evidence type="ECO:0000313" key="10">
    <source>
        <dbReference type="Proteomes" id="UP001163739"/>
    </source>
</evidence>
<dbReference type="Gene3D" id="3.40.50.10490">
    <property type="entry name" value="Glucose-6-phosphate isomerase like protein, domain 1"/>
    <property type="match status" value="2"/>
</dbReference>
<reference evidence="9" key="1">
    <citation type="submission" date="2022-06" db="EMBL/GenBank/DDBJ databases">
        <title>Alkalimarinus sp. nov., isolated from gut of a Alitta virens.</title>
        <authorList>
            <person name="Yang A.I."/>
            <person name="Shin N.-R."/>
        </authorList>
    </citation>
    <scope>NUCLEOTIDE SEQUENCE</scope>
    <source>
        <strain evidence="9">A2M4</strain>
    </source>
</reference>